<name>A0ABY6BI32_9GAMM</name>
<evidence type="ECO:0008006" key="3">
    <source>
        <dbReference type="Google" id="ProtNLM"/>
    </source>
</evidence>
<proteinExistence type="predicted"/>
<dbReference type="EMBL" id="CP104694">
    <property type="protein sequence ID" value="UXI69668.1"/>
    <property type="molecule type" value="Genomic_DNA"/>
</dbReference>
<sequence>MPALLRTAIGLLALVGITPAIGAAGLALRIERVDAGGIIAEGIDVKLAPATSGGAGLSLQAKARMPGSGGATPVSARCTLMVVDGAWRCEGTAALAATAQSDDGRLTVTVKAGNVDAEVKQAAARLRVQSTAREGARRWQVQLRRFPLARLADAVRARWPEITRLSGELDAEAEAGGAALRGTYAVRDGALDSADGTTAAAGVRLHGAWQWLPGTSWRLTPTLQLEKGEFLHGRFYAAVPEGGIDLRGTIAQRPGGVALDEVHLTDHGAVEIRGKAMFAGAGNAAGWSVDLASATLTFPQAFDRYIKPMATASGWGGLGLRGSVVASGAASDAGVQRWSIQPQSVDLADDAGRLAVRGLDGAVNWHNSGDYDGGSLGWTSAEAYRVSLGPAHWRFRGNDGRFALAGPVSVPLMGGALDVKALSVDRHAARDQRWQATLAVHDIDMGALSRAMGWPVFGGRLGGAVPQVRYDGERLVLDGGLMLHIFDGTLNVTGMALERPFGVAPTLAAEIAFSDLDLALLTGTFDIGEISGRLSGKLAGLRLVDWQPVAFDARMTALGGGTISQRAVKSISSVGGGGFAAGIQASLLRMFDTFGYSRLGIGCALANNVCHMSGLDSSGHGYTLVDGRGLPRIRIVGHQSQVDWPVLVDRLREAMRGHRPIVD</sequence>
<gene>
    <name evidence="1" type="ORF">N4264_08565</name>
</gene>
<organism evidence="1 2">
    <name type="scientific">Tahibacter amnicola</name>
    <dbReference type="NCBI Taxonomy" id="2976241"/>
    <lineage>
        <taxon>Bacteria</taxon>
        <taxon>Pseudomonadati</taxon>
        <taxon>Pseudomonadota</taxon>
        <taxon>Gammaproteobacteria</taxon>
        <taxon>Lysobacterales</taxon>
        <taxon>Rhodanobacteraceae</taxon>
        <taxon>Tahibacter</taxon>
    </lineage>
</organism>
<dbReference type="RefSeq" id="WP_261696621.1">
    <property type="nucleotide sequence ID" value="NZ_CP104694.1"/>
</dbReference>
<protein>
    <recommendedName>
        <fullName evidence="3">Dicarboxylate transport</fullName>
    </recommendedName>
</protein>
<reference evidence="1" key="1">
    <citation type="submission" date="2022-09" db="EMBL/GenBank/DDBJ databases">
        <title>Tahibacter sp. nov., isolated from a fresh water.</title>
        <authorList>
            <person name="Baek J.H."/>
            <person name="Lee J.K."/>
            <person name="Kim J.M."/>
            <person name="Jeon C.O."/>
        </authorList>
    </citation>
    <scope>NUCLEOTIDE SEQUENCE</scope>
    <source>
        <strain evidence="1">W38</strain>
    </source>
</reference>
<evidence type="ECO:0000313" key="1">
    <source>
        <dbReference type="EMBL" id="UXI69668.1"/>
    </source>
</evidence>
<keyword evidence="2" id="KW-1185">Reference proteome</keyword>
<accession>A0ABY6BI32</accession>
<evidence type="ECO:0000313" key="2">
    <source>
        <dbReference type="Proteomes" id="UP001064632"/>
    </source>
</evidence>
<dbReference type="Proteomes" id="UP001064632">
    <property type="component" value="Chromosome"/>
</dbReference>